<dbReference type="EMBL" id="CP007142">
    <property type="protein sequence ID" value="AJQ95889.1"/>
    <property type="molecule type" value="Genomic_DNA"/>
</dbReference>
<dbReference type="PROSITE" id="PS50893">
    <property type="entry name" value="ABC_TRANSPORTER_2"/>
    <property type="match status" value="1"/>
</dbReference>
<dbReference type="InterPro" id="IPR003593">
    <property type="entry name" value="AAA+_ATPase"/>
</dbReference>
<keyword evidence="4" id="KW-0547">Nucleotide-binding</keyword>
<keyword evidence="12" id="KW-1185">Reference proteome</keyword>
<dbReference type="GO" id="GO:0016887">
    <property type="term" value="F:ATP hydrolysis activity"/>
    <property type="evidence" value="ECO:0007669"/>
    <property type="project" value="InterPro"/>
</dbReference>
<dbReference type="PANTHER" id="PTHR24221:SF632">
    <property type="entry name" value="ATP-DEPENDENT LIPID A-CORE FLIPPASE"/>
    <property type="match status" value="1"/>
</dbReference>
<gene>
    <name evidence="11" type="ORF">YC6258_03853</name>
</gene>
<dbReference type="CDD" id="cd18582">
    <property type="entry name" value="ABC_6TM_ATM1_ABCB7"/>
    <property type="match status" value="1"/>
</dbReference>
<dbReference type="Gene3D" id="1.20.1560.10">
    <property type="entry name" value="ABC transporter type 1, transmembrane domain"/>
    <property type="match status" value="1"/>
</dbReference>
<evidence type="ECO:0000313" key="12">
    <source>
        <dbReference type="Proteomes" id="UP000032266"/>
    </source>
</evidence>
<dbReference type="SUPFAM" id="SSF52540">
    <property type="entry name" value="P-loop containing nucleoside triphosphate hydrolases"/>
    <property type="match status" value="1"/>
</dbReference>
<dbReference type="InterPro" id="IPR017871">
    <property type="entry name" value="ABC_transporter-like_CS"/>
</dbReference>
<dbReference type="Pfam" id="PF00005">
    <property type="entry name" value="ABC_tran"/>
    <property type="match status" value="1"/>
</dbReference>
<dbReference type="STRING" id="1445510.YC6258_03853"/>
<dbReference type="PROSITE" id="PS50929">
    <property type="entry name" value="ABC_TM1F"/>
    <property type="match status" value="1"/>
</dbReference>
<dbReference type="SMART" id="SM00382">
    <property type="entry name" value="AAA"/>
    <property type="match status" value="1"/>
</dbReference>
<dbReference type="PROSITE" id="PS00211">
    <property type="entry name" value="ABC_TRANSPORTER_1"/>
    <property type="match status" value="1"/>
</dbReference>
<name>A0A0C5VZN4_9GAMM</name>
<feature type="transmembrane region" description="Helical" evidence="8">
    <location>
        <begin position="178"/>
        <end position="197"/>
    </location>
</feature>
<keyword evidence="3 8" id="KW-0812">Transmembrane</keyword>
<feature type="domain" description="ABC transporter" evidence="9">
    <location>
        <begin position="357"/>
        <end position="591"/>
    </location>
</feature>
<evidence type="ECO:0000256" key="7">
    <source>
        <dbReference type="ARBA" id="ARBA00023136"/>
    </source>
</evidence>
<dbReference type="Gene3D" id="3.40.50.300">
    <property type="entry name" value="P-loop containing nucleotide triphosphate hydrolases"/>
    <property type="match status" value="1"/>
</dbReference>
<dbReference type="InterPro" id="IPR027417">
    <property type="entry name" value="P-loop_NTPase"/>
</dbReference>
<dbReference type="InterPro" id="IPR036640">
    <property type="entry name" value="ABC1_TM_sf"/>
</dbReference>
<sequence length="603" mass="67500">MSSRRTGIYEEAPNRDVNVWSVLKGLWPYLMDYRGRVTAALGLLILAKIATVTMPWVLKHIVDALDTGKVQIVVVPLALLLAYGAVRFASVFLGELRDAIFSRVTEHTMRKTSLAVFEHLHKLELDFHLNRQTGGVSRDIDRGTSGISFLLRTVVFNILPTLFELLMVAGILFINFNVLYALITVSSVLLYIFFTIHTTEWRTRFVREANQLDSRSNARAIDSLLNYETVKYFNNEAYESSQYDHHLQQWEAARMRNRLSLAALNSGQAFIVSAAVTVMMIMAGYDVADGQVSLGDLVMINAYMIQLFIPLNFLGFVYREVRRAVADVENMLGLLNRKPAVTDSDNATDLVVHQGHVVFENVCFGYSTERTIIHDLNLEILPGQKVALVGHSGSGKSTLARLMFRFYDPSSGRIKVDDQCIADVTQSSLRSHIGVVPQDTVLFNDTIFNNVWYGNTRASDADVWRAIEMAHLGEFVRQLPKGADTLVGERGLKVSGGEKQRIAIARTLLKDPPILIFDEATSALDSRAEKAILDAMEELSRNRTTVVIAHRLSTIVNADLIVVLEHGRVCELGTHGELLVSGGPYAELWQMQQQQESEKLLKK</sequence>
<dbReference type="KEGG" id="gsn:YC6258_03853"/>
<dbReference type="InterPro" id="IPR039421">
    <property type="entry name" value="Type_1_exporter"/>
</dbReference>
<organism evidence="11 12">
    <name type="scientific">Gynuella sunshinyii YC6258</name>
    <dbReference type="NCBI Taxonomy" id="1445510"/>
    <lineage>
        <taxon>Bacteria</taxon>
        <taxon>Pseudomonadati</taxon>
        <taxon>Pseudomonadota</taxon>
        <taxon>Gammaproteobacteria</taxon>
        <taxon>Oceanospirillales</taxon>
        <taxon>Saccharospirillaceae</taxon>
        <taxon>Gynuella</taxon>
    </lineage>
</organism>
<evidence type="ECO:0000259" key="10">
    <source>
        <dbReference type="PROSITE" id="PS50929"/>
    </source>
</evidence>
<evidence type="ECO:0000313" key="11">
    <source>
        <dbReference type="EMBL" id="AJQ95889.1"/>
    </source>
</evidence>
<evidence type="ECO:0000256" key="1">
    <source>
        <dbReference type="ARBA" id="ARBA00004651"/>
    </source>
</evidence>
<dbReference type="FunFam" id="3.40.50.300:FF:000287">
    <property type="entry name" value="Multidrug ABC transporter ATP-binding protein"/>
    <property type="match status" value="1"/>
</dbReference>
<dbReference type="HOGENOM" id="CLU_000604_84_1_6"/>
<feature type="transmembrane region" description="Helical" evidence="8">
    <location>
        <begin position="149"/>
        <end position="172"/>
    </location>
</feature>
<feature type="transmembrane region" description="Helical" evidence="8">
    <location>
        <begin position="297"/>
        <end position="318"/>
    </location>
</feature>
<reference evidence="11 12" key="1">
    <citation type="submission" date="2014-01" db="EMBL/GenBank/DDBJ databases">
        <title>Full genme sequencing of cellulolytic bacterium Gynuella sunshinyii YC6258T gen. nov., sp. nov.</title>
        <authorList>
            <person name="Khan H."/>
            <person name="Chung E.J."/>
            <person name="Chung Y.R."/>
        </authorList>
    </citation>
    <scope>NUCLEOTIDE SEQUENCE [LARGE SCALE GENOMIC DNA]</scope>
    <source>
        <strain evidence="11 12">YC6258</strain>
    </source>
</reference>
<dbReference type="InterPro" id="IPR011527">
    <property type="entry name" value="ABC1_TM_dom"/>
</dbReference>
<evidence type="ECO:0000256" key="6">
    <source>
        <dbReference type="ARBA" id="ARBA00022989"/>
    </source>
</evidence>
<dbReference type="InterPro" id="IPR003439">
    <property type="entry name" value="ABC_transporter-like_ATP-bd"/>
</dbReference>
<dbReference type="PANTHER" id="PTHR24221">
    <property type="entry name" value="ATP-BINDING CASSETTE SUB-FAMILY B"/>
    <property type="match status" value="1"/>
</dbReference>
<protein>
    <submittedName>
        <fullName evidence="11">ABC-type transport system involved in Fe-S cluster assembly, permease and ATPase component</fullName>
    </submittedName>
</protein>
<evidence type="ECO:0000256" key="2">
    <source>
        <dbReference type="ARBA" id="ARBA00022448"/>
    </source>
</evidence>
<feature type="transmembrane region" description="Helical" evidence="8">
    <location>
        <begin position="70"/>
        <end position="93"/>
    </location>
</feature>
<dbReference type="GO" id="GO:0005886">
    <property type="term" value="C:plasma membrane"/>
    <property type="evidence" value="ECO:0007669"/>
    <property type="project" value="UniProtKB-SubCell"/>
</dbReference>
<feature type="domain" description="ABC transmembrane type-1" evidence="10">
    <location>
        <begin position="39"/>
        <end position="323"/>
    </location>
</feature>
<dbReference type="GO" id="GO:0140359">
    <property type="term" value="F:ABC-type transporter activity"/>
    <property type="evidence" value="ECO:0007669"/>
    <property type="project" value="InterPro"/>
</dbReference>
<dbReference type="PATRIC" id="fig|1445510.3.peg.3830"/>
<dbReference type="AlphaFoldDB" id="A0A0C5VZN4"/>
<accession>A0A0C5VZN4</accession>
<dbReference type="RefSeq" id="WP_044618044.1">
    <property type="nucleotide sequence ID" value="NZ_CP007142.1"/>
</dbReference>
<feature type="transmembrane region" description="Helical" evidence="8">
    <location>
        <begin position="37"/>
        <end position="58"/>
    </location>
</feature>
<keyword evidence="7 8" id="KW-0472">Membrane</keyword>
<keyword evidence="6 8" id="KW-1133">Transmembrane helix</keyword>
<dbReference type="OrthoDB" id="9806127at2"/>
<evidence type="ECO:0000256" key="3">
    <source>
        <dbReference type="ARBA" id="ARBA00022692"/>
    </source>
</evidence>
<dbReference type="GO" id="GO:0005524">
    <property type="term" value="F:ATP binding"/>
    <property type="evidence" value="ECO:0007669"/>
    <property type="project" value="UniProtKB-KW"/>
</dbReference>
<dbReference type="Proteomes" id="UP000032266">
    <property type="component" value="Chromosome"/>
</dbReference>
<proteinExistence type="predicted"/>
<comment type="subcellular location">
    <subcellularLocation>
        <location evidence="1">Cell membrane</location>
        <topology evidence="1">Multi-pass membrane protein</topology>
    </subcellularLocation>
</comment>
<evidence type="ECO:0000259" key="9">
    <source>
        <dbReference type="PROSITE" id="PS50893"/>
    </source>
</evidence>
<feature type="transmembrane region" description="Helical" evidence="8">
    <location>
        <begin position="262"/>
        <end position="285"/>
    </location>
</feature>
<dbReference type="SUPFAM" id="SSF90123">
    <property type="entry name" value="ABC transporter transmembrane region"/>
    <property type="match status" value="1"/>
</dbReference>
<dbReference type="Pfam" id="PF00664">
    <property type="entry name" value="ABC_membrane"/>
    <property type="match status" value="1"/>
</dbReference>
<dbReference type="GO" id="GO:0034040">
    <property type="term" value="F:ATPase-coupled lipid transmembrane transporter activity"/>
    <property type="evidence" value="ECO:0007669"/>
    <property type="project" value="TreeGrafter"/>
</dbReference>
<evidence type="ECO:0000256" key="5">
    <source>
        <dbReference type="ARBA" id="ARBA00022840"/>
    </source>
</evidence>
<keyword evidence="5" id="KW-0067">ATP-binding</keyword>
<evidence type="ECO:0000256" key="8">
    <source>
        <dbReference type="SAM" id="Phobius"/>
    </source>
</evidence>
<keyword evidence="2" id="KW-0813">Transport</keyword>
<evidence type="ECO:0000256" key="4">
    <source>
        <dbReference type="ARBA" id="ARBA00022741"/>
    </source>
</evidence>